<evidence type="ECO:0000313" key="2">
    <source>
        <dbReference type="Proteomes" id="UP001244207"/>
    </source>
</evidence>
<gene>
    <name evidence="1" type="ORF">BDZ83DRAFT_656303</name>
</gene>
<dbReference type="RefSeq" id="XP_060359729.1">
    <property type="nucleotide sequence ID" value="XM_060510867.1"/>
</dbReference>
<protein>
    <submittedName>
        <fullName evidence="1">Uncharacterized protein</fullName>
    </submittedName>
</protein>
<dbReference type="GeneID" id="85394766"/>
<dbReference type="EMBL" id="JAHMHS010000138">
    <property type="protein sequence ID" value="KAK1713403.1"/>
    <property type="molecule type" value="Genomic_DNA"/>
</dbReference>
<dbReference type="Proteomes" id="UP001244207">
    <property type="component" value="Unassembled WGS sequence"/>
</dbReference>
<organism evidence="1 2">
    <name type="scientific">Glomerella acutata</name>
    <name type="common">Colletotrichum acutatum</name>
    <dbReference type="NCBI Taxonomy" id="27357"/>
    <lineage>
        <taxon>Eukaryota</taxon>
        <taxon>Fungi</taxon>
        <taxon>Dikarya</taxon>
        <taxon>Ascomycota</taxon>
        <taxon>Pezizomycotina</taxon>
        <taxon>Sordariomycetes</taxon>
        <taxon>Hypocreomycetidae</taxon>
        <taxon>Glomerellales</taxon>
        <taxon>Glomerellaceae</taxon>
        <taxon>Colletotrichum</taxon>
        <taxon>Colletotrichum acutatum species complex</taxon>
    </lineage>
</organism>
<dbReference type="AlphaFoldDB" id="A0AAD8UDE3"/>
<evidence type="ECO:0000313" key="1">
    <source>
        <dbReference type="EMBL" id="KAK1713403.1"/>
    </source>
</evidence>
<proteinExistence type="predicted"/>
<comment type="caution">
    <text evidence="1">The sequence shown here is derived from an EMBL/GenBank/DDBJ whole genome shotgun (WGS) entry which is preliminary data.</text>
</comment>
<name>A0AAD8UDE3_GLOAC</name>
<reference evidence="1" key="1">
    <citation type="submission" date="2021-12" db="EMBL/GenBank/DDBJ databases">
        <title>Comparative genomics, transcriptomics and evolutionary studies reveal genomic signatures of adaptation to plant cell wall in hemibiotrophic fungi.</title>
        <authorList>
            <consortium name="DOE Joint Genome Institute"/>
            <person name="Baroncelli R."/>
            <person name="Diaz J.F."/>
            <person name="Benocci T."/>
            <person name="Peng M."/>
            <person name="Battaglia E."/>
            <person name="Haridas S."/>
            <person name="Andreopoulos W."/>
            <person name="Labutti K."/>
            <person name="Pangilinan J."/>
            <person name="Floch G.L."/>
            <person name="Makela M.R."/>
            <person name="Henrissat B."/>
            <person name="Grigoriev I.V."/>
            <person name="Crouch J.A."/>
            <person name="De Vries R.P."/>
            <person name="Sukno S.A."/>
            <person name="Thon M.R."/>
        </authorList>
    </citation>
    <scope>NUCLEOTIDE SEQUENCE</scope>
    <source>
        <strain evidence="1">CBS 112980</strain>
    </source>
</reference>
<keyword evidence="2" id="KW-1185">Reference proteome</keyword>
<accession>A0AAD8UDE3</accession>
<sequence>MSTYAAKGQWDYPPQVELCWLYAAANDNVHAEALLACQGFGCTVATEGIPILWGIDVSMANSNDTTTTFAVMSSTPDGRRFLNLAAALTAFLSIEDGAKALALLMAASVSNPQQRVPSSEHLTMILEALVRYLPQERNKNLASRYSAAARRHSDPEAVGLASWIQDWIARNHDNTHDFIEDDIFALRRQIKAFLDWCQRPERKLLNDSECKGGSGAS</sequence>